<comment type="caution">
    <text evidence="1">The sequence shown here is derived from an EMBL/GenBank/DDBJ whole genome shotgun (WGS) entry which is preliminary data.</text>
</comment>
<reference evidence="1 2" key="1">
    <citation type="submission" date="2021-06" db="EMBL/GenBank/DDBJ databases">
        <title>Caerostris extrusa draft genome.</title>
        <authorList>
            <person name="Kono N."/>
            <person name="Arakawa K."/>
        </authorList>
    </citation>
    <scope>NUCLEOTIDE SEQUENCE [LARGE SCALE GENOMIC DNA]</scope>
</reference>
<organism evidence="1 2">
    <name type="scientific">Caerostris extrusa</name>
    <name type="common">Bark spider</name>
    <name type="synonym">Caerostris bankana</name>
    <dbReference type="NCBI Taxonomy" id="172846"/>
    <lineage>
        <taxon>Eukaryota</taxon>
        <taxon>Metazoa</taxon>
        <taxon>Ecdysozoa</taxon>
        <taxon>Arthropoda</taxon>
        <taxon>Chelicerata</taxon>
        <taxon>Arachnida</taxon>
        <taxon>Araneae</taxon>
        <taxon>Araneomorphae</taxon>
        <taxon>Entelegynae</taxon>
        <taxon>Araneoidea</taxon>
        <taxon>Araneidae</taxon>
        <taxon>Caerostris</taxon>
    </lineage>
</organism>
<keyword evidence="2" id="KW-1185">Reference proteome</keyword>
<name>A0AAV4QRY3_CAEEX</name>
<evidence type="ECO:0000313" key="1">
    <source>
        <dbReference type="EMBL" id="GIY12022.1"/>
    </source>
</evidence>
<dbReference type="AlphaFoldDB" id="A0AAV4QRY3"/>
<accession>A0AAV4QRY3</accession>
<sequence>MSKSSISFLPQIVFEPSLPQRFKVSNLEESGSKIKHPIRTKASVSIQEMGLMIFAVSSQQRISEAARLQREDICEAELFPETSNF</sequence>
<dbReference type="EMBL" id="BPLR01006730">
    <property type="protein sequence ID" value="GIY12022.1"/>
    <property type="molecule type" value="Genomic_DNA"/>
</dbReference>
<dbReference type="Proteomes" id="UP001054945">
    <property type="component" value="Unassembled WGS sequence"/>
</dbReference>
<proteinExistence type="predicted"/>
<evidence type="ECO:0000313" key="2">
    <source>
        <dbReference type="Proteomes" id="UP001054945"/>
    </source>
</evidence>
<protein>
    <submittedName>
        <fullName evidence="1">Uncharacterized protein</fullName>
    </submittedName>
</protein>
<gene>
    <name evidence="1" type="ORF">CEXT_353721</name>
</gene>